<comment type="caution">
    <text evidence="1">The sequence shown here is derived from an EMBL/GenBank/DDBJ whole genome shotgun (WGS) entry which is preliminary data.</text>
</comment>
<evidence type="ECO:0000313" key="1">
    <source>
        <dbReference type="EMBL" id="GBM66716.1"/>
    </source>
</evidence>
<reference evidence="1 2" key="1">
    <citation type="journal article" date="2019" name="Sci. Rep.">
        <title>Orb-weaving spider Araneus ventricosus genome elucidates the spidroin gene catalogue.</title>
        <authorList>
            <person name="Kono N."/>
            <person name="Nakamura H."/>
            <person name="Ohtoshi R."/>
            <person name="Moran D.A.P."/>
            <person name="Shinohara A."/>
            <person name="Yoshida Y."/>
            <person name="Fujiwara M."/>
            <person name="Mori M."/>
            <person name="Tomita M."/>
            <person name="Arakawa K."/>
        </authorList>
    </citation>
    <scope>NUCLEOTIDE SEQUENCE [LARGE SCALE GENOMIC DNA]</scope>
</reference>
<dbReference type="AlphaFoldDB" id="A0A4Y2HMW1"/>
<organism evidence="1 2">
    <name type="scientific">Araneus ventricosus</name>
    <name type="common">Orbweaver spider</name>
    <name type="synonym">Epeira ventricosa</name>
    <dbReference type="NCBI Taxonomy" id="182803"/>
    <lineage>
        <taxon>Eukaryota</taxon>
        <taxon>Metazoa</taxon>
        <taxon>Ecdysozoa</taxon>
        <taxon>Arthropoda</taxon>
        <taxon>Chelicerata</taxon>
        <taxon>Arachnida</taxon>
        <taxon>Araneae</taxon>
        <taxon>Araneomorphae</taxon>
        <taxon>Entelegynae</taxon>
        <taxon>Araneoidea</taxon>
        <taxon>Araneidae</taxon>
        <taxon>Araneus</taxon>
    </lineage>
</organism>
<sequence>MKLNTESAILSVSENVEERLLPLVFLKPAIHFTDKLDILECEKERAIKIYGNSQMVCGGWNSVWTEIGAKTVEFKISLQRDPERG</sequence>
<proteinExistence type="predicted"/>
<accession>A0A4Y2HMW1</accession>
<dbReference type="Proteomes" id="UP000499080">
    <property type="component" value="Unassembled WGS sequence"/>
</dbReference>
<name>A0A4Y2HMW1_ARAVE</name>
<keyword evidence="2" id="KW-1185">Reference proteome</keyword>
<dbReference type="EMBL" id="BGPR01002041">
    <property type="protein sequence ID" value="GBM66716.1"/>
    <property type="molecule type" value="Genomic_DNA"/>
</dbReference>
<evidence type="ECO:0000313" key="2">
    <source>
        <dbReference type="Proteomes" id="UP000499080"/>
    </source>
</evidence>
<protein>
    <submittedName>
        <fullName evidence="1">Uncharacterized protein</fullName>
    </submittedName>
</protein>
<gene>
    <name evidence="1" type="ORF">AVEN_197787_1</name>
</gene>